<proteinExistence type="predicted"/>
<dbReference type="EMBL" id="JAPTMU010000012">
    <property type="protein sequence ID" value="KAJ4933928.1"/>
    <property type="molecule type" value="Genomic_DNA"/>
</dbReference>
<dbReference type="Proteomes" id="UP001219934">
    <property type="component" value="Unassembled WGS sequence"/>
</dbReference>
<evidence type="ECO:0000313" key="3">
    <source>
        <dbReference type="Proteomes" id="UP001219934"/>
    </source>
</evidence>
<protein>
    <submittedName>
        <fullName evidence="2">Uncharacterized protein</fullName>
    </submittedName>
</protein>
<evidence type="ECO:0000256" key="1">
    <source>
        <dbReference type="SAM" id="MobiDB-lite"/>
    </source>
</evidence>
<comment type="caution">
    <text evidence="2">The sequence shown here is derived from an EMBL/GenBank/DDBJ whole genome shotgun (WGS) entry which is preliminary data.</text>
</comment>
<gene>
    <name evidence="2" type="ORF">JOQ06_006737</name>
</gene>
<dbReference type="AlphaFoldDB" id="A0AAD6AZR4"/>
<keyword evidence="3" id="KW-1185">Reference proteome</keyword>
<reference evidence="2" key="1">
    <citation type="submission" date="2022-11" db="EMBL/GenBank/DDBJ databases">
        <title>Chromosome-level genome of Pogonophryne albipinna.</title>
        <authorList>
            <person name="Jo E."/>
        </authorList>
    </citation>
    <scope>NUCLEOTIDE SEQUENCE</scope>
    <source>
        <strain evidence="2">SGF0006</strain>
        <tissue evidence="2">Muscle</tissue>
    </source>
</reference>
<accession>A0AAD6AZR4</accession>
<organism evidence="2 3">
    <name type="scientific">Pogonophryne albipinna</name>
    <dbReference type="NCBI Taxonomy" id="1090488"/>
    <lineage>
        <taxon>Eukaryota</taxon>
        <taxon>Metazoa</taxon>
        <taxon>Chordata</taxon>
        <taxon>Craniata</taxon>
        <taxon>Vertebrata</taxon>
        <taxon>Euteleostomi</taxon>
        <taxon>Actinopterygii</taxon>
        <taxon>Neopterygii</taxon>
        <taxon>Teleostei</taxon>
        <taxon>Neoteleostei</taxon>
        <taxon>Acanthomorphata</taxon>
        <taxon>Eupercaria</taxon>
        <taxon>Perciformes</taxon>
        <taxon>Notothenioidei</taxon>
        <taxon>Pogonophryne</taxon>
    </lineage>
</organism>
<sequence>MQCYCGVTDNTSVWFCPRSPPFHFVNGGYLWVKSCNHILPQQPEMTTSGLSEASEMMTQRDKVGNERGGGGSIPGDRSSKGSWERVVGGSLGDSESTS</sequence>
<evidence type="ECO:0000313" key="2">
    <source>
        <dbReference type="EMBL" id="KAJ4933928.1"/>
    </source>
</evidence>
<feature type="region of interest" description="Disordered" evidence="1">
    <location>
        <begin position="48"/>
        <end position="98"/>
    </location>
</feature>
<name>A0AAD6AZR4_9TELE</name>